<keyword evidence="5" id="KW-0813">Transport</keyword>
<evidence type="ECO:0000256" key="4">
    <source>
        <dbReference type="ARBA" id="ARBA00022729"/>
    </source>
</evidence>
<keyword evidence="4 11" id="KW-0732">Signal</keyword>
<evidence type="ECO:0000313" key="13">
    <source>
        <dbReference type="EMBL" id="CCC71854.1"/>
    </source>
</evidence>
<gene>
    <name evidence="13" type="primary">NCAS0I01860</name>
    <name evidence="13" type="ordered locus">NCAS_0I01860</name>
</gene>
<keyword evidence="7 10" id="KW-0472">Membrane</keyword>
<protein>
    <recommendedName>
        <fullName evidence="12">GOLD domain-containing protein</fullName>
    </recommendedName>
</protein>
<dbReference type="Pfam" id="PF01105">
    <property type="entry name" value="EMP24_GP25L"/>
    <property type="match status" value="1"/>
</dbReference>
<comment type="similarity">
    <text evidence="2 8">Belongs to the EMP24/GP25L family.</text>
</comment>
<feature type="signal peptide" evidence="11">
    <location>
        <begin position="1"/>
        <end position="23"/>
    </location>
</feature>
<evidence type="ECO:0000256" key="5">
    <source>
        <dbReference type="ARBA" id="ARBA00022892"/>
    </source>
</evidence>
<evidence type="ECO:0000256" key="3">
    <source>
        <dbReference type="ARBA" id="ARBA00022692"/>
    </source>
</evidence>
<dbReference type="OrthoDB" id="1929172at2759"/>
<feature type="domain" description="GOLD" evidence="12">
    <location>
        <begin position="38"/>
        <end position="123"/>
    </location>
</feature>
<dbReference type="AlphaFoldDB" id="G0VK20"/>
<evidence type="ECO:0000256" key="11">
    <source>
        <dbReference type="SAM" id="SignalP"/>
    </source>
</evidence>
<evidence type="ECO:0000256" key="8">
    <source>
        <dbReference type="RuleBase" id="RU003827"/>
    </source>
</evidence>
<dbReference type="GO" id="GO:0006888">
    <property type="term" value="P:endoplasmic reticulum to Golgi vesicle-mediated transport"/>
    <property type="evidence" value="ECO:0007669"/>
    <property type="project" value="UniProtKB-ARBA"/>
</dbReference>
<evidence type="ECO:0000313" key="14">
    <source>
        <dbReference type="Proteomes" id="UP000001640"/>
    </source>
</evidence>
<dbReference type="PROSITE" id="PS50866">
    <property type="entry name" value="GOLD"/>
    <property type="match status" value="1"/>
</dbReference>
<dbReference type="RefSeq" id="XP_003678196.1">
    <property type="nucleotide sequence ID" value="XM_003678148.1"/>
</dbReference>
<dbReference type="STRING" id="1064592.G0VK20"/>
<feature type="transmembrane region" description="Helical" evidence="10">
    <location>
        <begin position="203"/>
        <end position="226"/>
    </location>
</feature>
<keyword evidence="3 8" id="KW-0812">Transmembrane</keyword>
<dbReference type="KEGG" id="ncs:NCAS_0I01860"/>
<evidence type="ECO:0000256" key="6">
    <source>
        <dbReference type="ARBA" id="ARBA00022989"/>
    </source>
</evidence>
<evidence type="ECO:0000256" key="10">
    <source>
        <dbReference type="SAM" id="Phobius"/>
    </source>
</evidence>
<proteinExistence type="inferred from homology"/>
<reference evidence="13 14" key="1">
    <citation type="journal article" date="2011" name="Proc. Natl. Acad. Sci. U.S.A.">
        <title>Evolutionary erosion of yeast sex chromosomes by mating-type switching accidents.</title>
        <authorList>
            <person name="Gordon J.L."/>
            <person name="Armisen D."/>
            <person name="Proux-Wera E."/>
            <person name="Oheigeartaigh S.S."/>
            <person name="Byrne K.P."/>
            <person name="Wolfe K.H."/>
        </authorList>
    </citation>
    <scope>NUCLEOTIDE SEQUENCE [LARGE SCALE GENOMIC DNA]</scope>
    <source>
        <strain evidence="14">ATCC 76901 / BCRC 22586 / CBS 4309 / NBRC 1992 / NRRL Y-12630</strain>
    </source>
</reference>
<accession>G0VK20</accession>
<evidence type="ECO:0000256" key="2">
    <source>
        <dbReference type="ARBA" id="ARBA00007104"/>
    </source>
</evidence>
<keyword evidence="6 10" id="KW-1133">Transmembrane helix</keyword>
<dbReference type="FunCoup" id="G0VK20">
    <property type="interactions" value="94"/>
</dbReference>
<organism evidence="13 14">
    <name type="scientific">Naumovozyma castellii</name>
    <name type="common">Yeast</name>
    <name type="synonym">Saccharomyces castellii</name>
    <dbReference type="NCBI Taxonomy" id="27288"/>
    <lineage>
        <taxon>Eukaryota</taxon>
        <taxon>Fungi</taxon>
        <taxon>Dikarya</taxon>
        <taxon>Ascomycota</taxon>
        <taxon>Saccharomycotina</taxon>
        <taxon>Saccharomycetes</taxon>
        <taxon>Saccharomycetales</taxon>
        <taxon>Saccharomycetaceae</taxon>
        <taxon>Naumovozyma</taxon>
    </lineage>
</organism>
<feature type="region of interest" description="Disordered" evidence="9">
    <location>
        <begin position="132"/>
        <end position="156"/>
    </location>
</feature>
<dbReference type="OMA" id="CTISYYF"/>
<reference key="2">
    <citation type="submission" date="2011-08" db="EMBL/GenBank/DDBJ databases">
        <title>Genome sequence of Naumovozyma castellii.</title>
        <authorList>
            <person name="Gordon J.L."/>
            <person name="Armisen D."/>
            <person name="Proux-Wera E."/>
            <person name="OhEigeartaigh S.S."/>
            <person name="Byrne K.P."/>
            <person name="Wolfe K.H."/>
        </authorList>
    </citation>
    <scope>NUCLEOTIDE SEQUENCE</scope>
    <source>
        <strain>Type strain:CBS 4309</strain>
    </source>
</reference>
<dbReference type="GO" id="GO:0016020">
    <property type="term" value="C:membrane"/>
    <property type="evidence" value="ECO:0007669"/>
    <property type="project" value="UniProtKB-SubCell"/>
</dbReference>
<dbReference type="InterPro" id="IPR015720">
    <property type="entry name" value="Emp24-like"/>
</dbReference>
<feature type="chain" id="PRO_5003410795" description="GOLD domain-containing protein" evidence="11">
    <location>
        <begin position="24"/>
        <end position="231"/>
    </location>
</feature>
<evidence type="ECO:0000256" key="1">
    <source>
        <dbReference type="ARBA" id="ARBA00004479"/>
    </source>
</evidence>
<dbReference type="Proteomes" id="UP000001640">
    <property type="component" value="Chromosome 9"/>
</dbReference>
<dbReference type="eggNOG" id="KOG1693">
    <property type="taxonomic scope" value="Eukaryota"/>
</dbReference>
<dbReference type="InterPro" id="IPR009038">
    <property type="entry name" value="GOLD_dom"/>
</dbReference>
<keyword evidence="5" id="KW-0931">ER-Golgi transport</keyword>
<evidence type="ECO:0000256" key="7">
    <source>
        <dbReference type="ARBA" id="ARBA00023136"/>
    </source>
</evidence>
<dbReference type="InParanoid" id="G0VK20"/>
<sequence>MSPSLLYILWFALLSNLFRLTCGSPLTIELNRNGNDQRECYYILTTDLDCTISYYFAVQHGSNNDFYINYEIFAPDDQYKPIISKTHERQGEWAFVGEHRGEYKICFDSGNKNEKIVDFEINYKCNSGSSIKNARNERREKRKTRRNIKDTNGGDALQQSIEDSLDNIERRLYSLESNMQYYKNRNQRNHHTVKSTEKRITMFSIYGILLIVAMCGIQLFVLEWVFKRSRR</sequence>
<dbReference type="PANTHER" id="PTHR22811">
    <property type="entry name" value="TRANSMEMBRANE EMP24 DOMAIN-CONTAINING PROTEIN"/>
    <property type="match status" value="1"/>
</dbReference>
<dbReference type="HOGENOM" id="CLU_066963_4_2_1"/>
<evidence type="ECO:0000259" key="12">
    <source>
        <dbReference type="PROSITE" id="PS50866"/>
    </source>
</evidence>
<dbReference type="GO" id="GO:0005737">
    <property type="term" value="C:cytoplasm"/>
    <property type="evidence" value="ECO:0007669"/>
    <property type="project" value="GOC"/>
</dbReference>
<dbReference type="GeneID" id="96905541"/>
<name>G0VK20_NAUCA</name>
<evidence type="ECO:0000256" key="9">
    <source>
        <dbReference type="SAM" id="MobiDB-lite"/>
    </source>
</evidence>
<keyword evidence="14" id="KW-1185">Reference proteome</keyword>
<dbReference type="SMART" id="SM01190">
    <property type="entry name" value="EMP24_GP25L"/>
    <property type="match status" value="1"/>
</dbReference>
<comment type="subcellular location">
    <subcellularLocation>
        <location evidence="1 8">Membrane</location>
        <topology evidence="1 8">Single-pass type I membrane protein</topology>
    </subcellularLocation>
</comment>
<dbReference type="EMBL" id="HE576760">
    <property type="protein sequence ID" value="CCC71854.1"/>
    <property type="molecule type" value="Genomic_DNA"/>
</dbReference>